<evidence type="ECO:0000256" key="2">
    <source>
        <dbReference type="ARBA" id="ARBA00022737"/>
    </source>
</evidence>
<proteinExistence type="predicted"/>
<name>A0AA40F2M8_9PEZI</name>
<dbReference type="InterPro" id="IPR015915">
    <property type="entry name" value="Kelch-typ_b-propeller"/>
</dbReference>
<protein>
    <recommendedName>
        <fullName evidence="6">Galactose oxidase</fullName>
    </recommendedName>
</protein>
<dbReference type="Gene3D" id="2.120.10.80">
    <property type="entry name" value="Kelch-type beta propeller"/>
    <property type="match status" value="2"/>
</dbReference>
<accession>A0AA40F2M8</accession>
<evidence type="ECO:0000313" key="4">
    <source>
        <dbReference type="EMBL" id="KAK0750102.1"/>
    </source>
</evidence>
<dbReference type="Proteomes" id="UP001172155">
    <property type="component" value="Unassembled WGS sequence"/>
</dbReference>
<reference evidence="4" key="1">
    <citation type="submission" date="2023-06" db="EMBL/GenBank/DDBJ databases">
        <title>Genome-scale phylogeny and comparative genomics of the fungal order Sordariales.</title>
        <authorList>
            <consortium name="Lawrence Berkeley National Laboratory"/>
            <person name="Hensen N."/>
            <person name="Bonometti L."/>
            <person name="Westerberg I."/>
            <person name="Brannstrom I.O."/>
            <person name="Guillou S."/>
            <person name="Cros-Aarteil S."/>
            <person name="Calhoun S."/>
            <person name="Haridas S."/>
            <person name="Kuo A."/>
            <person name="Mondo S."/>
            <person name="Pangilinan J."/>
            <person name="Riley R."/>
            <person name="LaButti K."/>
            <person name="Andreopoulos B."/>
            <person name="Lipzen A."/>
            <person name="Chen C."/>
            <person name="Yanf M."/>
            <person name="Daum C."/>
            <person name="Ng V."/>
            <person name="Clum A."/>
            <person name="Steindorff A."/>
            <person name="Ohm R."/>
            <person name="Martin F."/>
            <person name="Silar P."/>
            <person name="Natvig D."/>
            <person name="Lalanne C."/>
            <person name="Gautier V."/>
            <person name="Ament-velasquez S.L."/>
            <person name="Kruys A."/>
            <person name="Hutchinson M.I."/>
            <person name="Powell A.J."/>
            <person name="Barry K."/>
            <person name="Miller A.N."/>
            <person name="Grigoriev I.V."/>
            <person name="Debuchy R."/>
            <person name="Gladieux P."/>
            <person name="Thoren M.H."/>
            <person name="Johannesson H."/>
        </authorList>
    </citation>
    <scope>NUCLEOTIDE SEQUENCE</scope>
    <source>
        <strain evidence="4">SMH3187-1</strain>
    </source>
</reference>
<evidence type="ECO:0000256" key="1">
    <source>
        <dbReference type="ARBA" id="ARBA00022441"/>
    </source>
</evidence>
<dbReference type="EMBL" id="JAUKUD010000003">
    <property type="protein sequence ID" value="KAK0750102.1"/>
    <property type="molecule type" value="Genomic_DNA"/>
</dbReference>
<dbReference type="AlphaFoldDB" id="A0AA40F2M8"/>
<keyword evidence="2" id="KW-0677">Repeat</keyword>
<keyword evidence="3" id="KW-0732">Signal</keyword>
<comment type="caution">
    <text evidence="4">The sequence shown here is derived from an EMBL/GenBank/DDBJ whole genome shotgun (WGS) entry which is preliminary data.</text>
</comment>
<keyword evidence="5" id="KW-1185">Reference proteome</keyword>
<dbReference type="InterPro" id="IPR006652">
    <property type="entry name" value="Kelch_1"/>
</dbReference>
<feature type="chain" id="PRO_5041381961" description="Galactose oxidase" evidence="3">
    <location>
        <begin position="21"/>
        <end position="339"/>
    </location>
</feature>
<organism evidence="4 5">
    <name type="scientific">Schizothecium vesticola</name>
    <dbReference type="NCBI Taxonomy" id="314040"/>
    <lineage>
        <taxon>Eukaryota</taxon>
        <taxon>Fungi</taxon>
        <taxon>Dikarya</taxon>
        <taxon>Ascomycota</taxon>
        <taxon>Pezizomycotina</taxon>
        <taxon>Sordariomycetes</taxon>
        <taxon>Sordariomycetidae</taxon>
        <taxon>Sordariales</taxon>
        <taxon>Schizotheciaceae</taxon>
        <taxon>Schizothecium</taxon>
    </lineage>
</organism>
<evidence type="ECO:0000256" key="3">
    <source>
        <dbReference type="SAM" id="SignalP"/>
    </source>
</evidence>
<dbReference type="PANTHER" id="PTHR46344:SF27">
    <property type="entry name" value="KELCH REPEAT SUPERFAMILY PROTEIN"/>
    <property type="match status" value="1"/>
</dbReference>
<dbReference type="SUPFAM" id="SSF117281">
    <property type="entry name" value="Kelch motif"/>
    <property type="match status" value="2"/>
</dbReference>
<dbReference type="PANTHER" id="PTHR46344">
    <property type="entry name" value="OS02G0202900 PROTEIN"/>
    <property type="match status" value="1"/>
</dbReference>
<evidence type="ECO:0000313" key="5">
    <source>
        <dbReference type="Proteomes" id="UP001172155"/>
    </source>
</evidence>
<evidence type="ECO:0008006" key="6">
    <source>
        <dbReference type="Google" id="ProtNLM"/>
    </source>
</evidence>
<gene>
    <name evidence="4" type="ORF">B0T18DRAFT_321625</name>
</gene>
<feature type="signal peptide" evidence="3">
    <location>
        <begin position="1"/>
        <end position="20"/>
    </location>
</feature>
<dbReference type="SMART" id="SM00612">
    <property type="entry name" value="Kelch"/>
    <property type="match status" value="5"/>
</dbReference>
<dbReference type="Pfam" id="PF24681">
    <property type="entry name" value="Kelch_KLHDC2_KLHL20_DRC7"/>
    <property type="match status" value="1"/>
</dbReference>
<sequence>MKLPLLISSALSLSLPRADVGTWSTLAPIPLFPRQEHSTVLLNSSSFAIVGGVIPTETGVNTTALVQLYNIPSNTWTTLAPLPVALNHPNAAAVDGKIYVLGGLAAASDGAWRGTPQSWVYDPKANKWSALEPMPASEARGSAAVGVYNELIFLAGGMSVLEPVAGGKQETVNTVSAFDTELGKWVTLPETAKRMPEARDHAGAAVVDTKLYVLGGRDHGQANVKGSVLAISLGRLDVGWRTVKGVMPTPRGGVASAKLGRKVYTLGGEGNLVEGSKGVFNQVEVYDAAKDTWEVLAPMKVPRHGTSAVAVDGKIFVPGGSVSQGAGPVDVLDVFVPGS</sequence>
<dbReference type="Pfam" id="PF01344">
    <property type="entry name" value="Kelch_1"/>
    <property type="match status" value="1"/>
</dbReference>
<keyword evidence="1" id="KW-0880">Kelch repeat</keyword>